<dbReference type="PIRSF" id="PIRSF006488">
    <property type="entry name" value="Exonuc_VII_S"/>
    <property type="match status" value="1"/>
</dbReference>
<dbReference type="SUPFAM" id="SSF116842">
    <property type="entry name" value="XseB-like"/>
    <property type="match status" value="1"/>
</dbReference>
<dbReference type="GO" id="GO:0008855">
    <property type="term" value="F:exodeoxyribonuclease VII activity"/>
    <property type="evidence" value="ECO:0007669"/>
    <property type="project" value="UniProtKB-UniRule"/>
</dbReference>
<evidence type="ECO:0000256" key="2">
    <source>
        <dbReference type="ARBA" id="ARBA00022490"/>
    </source>
</evidence>
<evidence type="ECO:0000256" key="5">
    <source>
        <dbReference type="ARBA" id="ARBA00022839"/>
    </source>
</evidence>
<evidence type="ECO:0000313" key="7">
    <source>
        <dbReference type="EMBL" id="BCK85822.1"/>
    </source>
</evidence>
<dbReference type="HAMAP" id="MF_00337">
    <property type="entry name" value="Exonuc_7_S"/>
    <property type="match status" value="1"/>
</dbReference>
<dbReference type="EC" id="3.1.11.6" evidence="6"/>
<evidence type="ECO:0000313" key="8">
    <source>
        <dbReference type="Proteomes" id="UP000679848"/>
    </source>
</evidence>
<dbReference type="Pfam" id="PF02609">
    <property type="entry name" value="Exonuc_VII_S"/>
    <property type="match status" value="1"/>
</dbReference>
<organism evidence="7 8">
    <name type="scientific">Pusillibacter faecalis</name>
    <dbReference type="NCBI Taxonomy" id="2714358"/>
    <lineage>
        <taxon>Bacteria</taxon>
        <taxon>Bacillati</taxon>
        <taxon>Bacillota</taxon>
        <taxon>Clostridia</taxon>
        <taxon>Eubacteriales</taxon>
        <taxon>Oscillospiraceae</taxon>
        <taxon>Pusillibacter</taxon>
    </lineage>
</organism>
<keyword evidence="4 6" id="KW-0378">Hydrolase</keyword>
<comment type="subcellular location">
    <subcellularLocation>
        <location evidence="6">Cytoplasm</location>
    </subcellularLocation>
</comment>
<dbReference type="EMBL" id="AP023421">
    <property type="protein sequence ID" value="BCK85822.1"/>
    <property type="molecule type" value="Genomic_DNA"/>
</dbReference>
<keyword evidence="8" id="KW-1185">Reference proteome</keyword>
<comment type="catalytic activity">
    <reaction evidence="6">
        <text>Exonucleolytic cleavage in either 5'- to 3'- or 3'- to 5'-direction to yield nucleoside 5'-phosphates.</text>
        <dbReference type="EC" id="3.1.11.6"/>
    </reaction>
</comment>
<keyword evidence="3 6" id="KW-0540">Nuclease</keyword>
<comment type="function">
    <text evidence="6">Bidirectionally degrades single-stranded DNA into large acid-insoluble oligonucleotides, which are then degraded further into small acid-soluble oligonucleotides.</text>
</comment>
<dbReference type="InterPro" id="IPR003761">
    <property type="entry name" value="Exonuc_VII_S"/>
</dbReference>
<dbReference type="GO" id="GO:0009318">
    <property type="term" value="C:exodeoxyribonuclease VII complex"/>
    <property type="evidence" value="ECO:0007669"/>
    <property type="project" value="UniProtKB-UniRule"/>
</dbReference>
<evidence type="ECO:0000256" key="3">
    <source>
        <dbReference type="ARBA" id="ARBA00022722"/>
    </source>
</evidence>
<keyword evidence="2 6" id="KW-0963">Cytoplasm</keyword>
<keyword evidence="5 6" id="KW-0269">Exonuclease</keyword>
<sequence>MSGKKMTFEQQLGRLEEIVAALEKGDVPLADSLALFEEGTKLIAGCTRQLDQAEQQVVKLMKGAEGKPEELPFEEAEV</sequence>
<dbReference type="PANTHER" id="PTHR34137">
    <property type="entry name" value="EXODEOXYRIBONUCLEASE 7 SMALL SUBUNIT"/>
    <property type="match status" value="1"/>
</dbReference>
<dbReference type="PANTHER" id="PTHR34137:SF1">
    <property type="entry name" value="EXODEOXYRIBONUCLEASE 7 SMALL SUBUNIT"/>
    <property type="match status" value="1"/>
</dbReference>
<evidence type="ECO:0000256" key="6">
    <source>
        <dbReference type="HAMAP-Rule" id="MF_00337"/>
    </source>
</evidence>
<dbReference type="Proteomes" id="UP000679848">
    <property type="component" value="Plasmid pMM59_01"/>
</dbReference>
<dbReference type="InterPro" id="IPR037004">
    <property type="entry name" value="Exonuc_VII_ssu_sf"/>
</dbReference>
<dbReference type="Gene3D" id="1.10.287.1040">
    <property type="entry name" value="Exonuclease VII, small subunit"/>
    <property type="match status" value="1"/>
</dbReference>
<comment type="subunit">
    <text evidence="6">Heterooligomer composed of large and small subunits.</text>
</comment>
<dbReference type="GO" id="GO:0005829">
    <property type="term" value="C:cytosol"/>
    <property type="evidence" value="ECO:0007669"/>
    <property type="project" value="TreeGrafter"/>
</dbReference>
<protein>
    <recommendedName>
        <fullName evidence="6">Exodeoxyribonuclease 7 small subunit</fullName>
        <ecNumber evidence="6">3.1.11.6</ecNumber>
    </recommendedName>
    <alternativeName>
        <fullName evidence="6">Exodeoxyribonuclease VII small subunit</fullName>
        <shortName evidence="6">Exonuclease VII small subunit</shortName>
    </alternativeName>
</protein>
<reference evidence="7" key="1">
    <citation type="submission" date="2020-09" db="EMBL/GenBank/DDBJ databases">
        <title>New species isolated from human feces.</title>
        <authorList>
            <person name="Kitahara M."/>
            <person name="Shigeno Y."/>
            <person name="Shime M."/>
            <person name="Matsumoto Y."/>
            <person name="Nakamura S."/>
            <person name="Motooka D."/>
            <person name="Fukuoka S."/>
            <person name="Nishikawa H."/>
            <person name="Benno Y."/>
        </authorList>
    </citation>
    <scope>NUCLEOTIDE SEQUENCE</scope>
    <source>
        <strain evidence="7">MM59</strain>
        <plasmid evidence="7">pMM59_01</plasmid>
    </source>
</reference>
<geneLocation type="plasmid" evidence="7 8">
    <name>pMM59_01</name>
</geneLocation>
<keyword evidence="7" id="KW-0614">Plasmid</keyword>
<comment type="similarity">
    <text evidence="1 6">Belongs to the XseB family.</text>
</comment>
<dbReference type="KEGG" id="pfaa:MM59RIKEN_31410"/>
<evidence type="ECO:0000256" key="4">
    <source>
        <dbReference type="ARBA" id="ARBA00022801"/>
    </source>
</evidence>
<evidence type="ECO:0000256" key="1">
    <source>
        <dbReference type="ARBA" id="ARBA00009998"/>
    </source>
</evidence>
<gene>
    <name evidence="6 7" type="primary">xseB</name>
    <name evidence="7" type="ORF">MM59RIKEN_31410</name>
</gene>
<dbReference type="AlphaFoldDB" id="A0A830QWS8"/>
<name>A0A830QWS8_9FIRM</name>
<accession>A0A830QWS8</accession>
<dbReference type="NCBIfam" id="TIGR01280">
    <property type="entry name" value="xseB"/>
    <property type="match status" value="1"/>
</dbReference>
<proteinExistence type="inferred from homology"/>
<dbReference type="RefSeq" id="WP_187028484.1">
    <property type="nucleotide sequence ID" value="NZ_AP023421.1"/>
</dbReference>
<dbReference type="GO" id="GO:0006308">
    <property type="term" value="P:DNA catabolic process"/>
    <property type="evidence" value="ECO:0007669"/>
    <property type="project" value="UniProtKB-UniRule"/>
</dbReference>